<evidence type="ECO:0000313" key="2">
    <source>
        <dbReference type="Proteomes" id="UP000015106"/>
    </source>
</evidence>
<accession>A0A8R7V6D3</accession>
<organism evidence="1 2">
    <name type="scientific">Triticum urartu</name>
    <name type="common">Red wild einkorn</name>
    <name type="synonym">Crithodium urartu</name>
    <dbReference type="NCBI Taxonomy" id="4572"/>
    <lineage>
        <taxon>Eukaryota</taxon>
        <taxon>Viridiplantae</taxon>
        <taxon>Streptophyta</taxon>
        <taxon>Embryophyta</taxon>
        <taxon>Tracheophyta</taxon>
        <taxon>Spermatophyta</taxon>
        <taxon>Magnoliopsida</taxon>
        <taxon>Liliopsida</taxon>
        <taxon>Poales</taxon>
        <taxon>Poaceae</taxon>
        <taxon>BOP clade</taxon>
        <taxon>Pooideae</taxon>
        <taxon>Triticodae</taxon>
        <taxon>Triticeae</taxon>
        <taxon>Triticinae</taxon>
        <taxon>Triticum</taxon>
    </lineage>
</organism>
<dbReference type="EnsemblPlants" id="TuG1812G0700004056.01.T01">
    <property type="protein sequence ID" value="TuG1812G0700004056.01.T01.cds389280"/>
    <property type="gene ID" value="TuG1812G0700004056.01"/>
</dbReference>
<name>A0A8R7V6D3_TRIUA</name>
<keyword evidence="2" id="KW-1185">Reference proteome</keyword>
<reference evidence="2" key="1">
    <citation type="journal article" date="2013" name="Nature">
        <title>Draft genome of the wheat A-genome progenitor Triticum urartu.</title>
        <authorList>
            <person name="Ling H.Q."/>
            <person name="Zhao S."/>
            <person name="Liu D."/>
            <person name="Wang J."/>
            <person name="Sun H."/>
            <person name="Zhang C."/>
            <person name="Fan H."/>
            <person name="Li D."/>
            <person name="Dong L."/>
            <person name="Tao Y."/>
            <person name="Gao C."/>
            <person name="Wu H."/>
            <person name="Li Y."/>
            <person name="Cui Y."/>
            <person name="Guo X."/>
            <person name="Zheng S."/>
            <person name="Wang B."/>
            <person name="Yu K."/>
            <person name="Liang Q."/>
            <person name="Yang W."/>
            <person name="Lou X."/>
            <person name="Chen J."/>
            <person name="Feng M."/>
            <person name="Jian J."/>
            <person name="Zhang X."/>
            <person name="Luo G."/>
            <person name="Jiang Y."/>
            <person name="Liu J."/>
            <person name="Wang Z."/>
            <person name="Sha Y."/>
            <person name="Zhang B."/>
            <person name="Wu H."/>
            <person name="Tang D."/>
            <person name="Shen Q."/>
            <person name="Xue P."/>
            <person name="Zou S."/>
            <person name="Wang X."/>
            <person name="Liu X."/>
            <person name="Wang F."/>
            <person name="Yang Y."/>
            <person name="An X."/>
            <person name="Dong Z."/>
            <person name="Zhang K."/>
            <person name="Zhang X."/>
            <person name="Luo M.C."/>
            <person name="Dvorak J."/>
            <person name="Tong Y."/>
            <person name="Wang J."/>
            <person name="Yang H."/>
            <person name="Li Z."/>
            <person name="Wang D."/>
            <person name="Zhang A."/>
            <person name="Wang J."/>
        </authorList>
    </citation>
    <scope>NUCLEOTIDE SEQUENCE</scope>
    <source>
        <strain evidence="2">cv. G1812</strain>
    </source>
</reference>
<dbReference type="Proteomes" id="UP000015106">
    <property type="component" value="Chromosome 7"/>
</dbReference>
<sequence length="27" mass="3077">MTIGRKAYRLSLAIKHVPAARNTMMDM</sequence>
<dbReference type="Gramene" id="TuG1812G0700004056.01.T01">
    <property type="protein sequence ID" value="TuG1812G0700004056.01.T01.cds389280"/>
    <property type="gene ID" value="TuG1812G0700004056.01"/>
</dbReference>
<evidence type="ECO:0000313" key="1">
    <source>
        <dbReference type="EnsemblPlants" id="TuG1812G0700004056.01.T01.cds389280"/>
    </source>
</evidence>
<reference evidence="1" key="2">
    <citation type="submission" date="2018-03" db="EMBL/GenBank/DDBJ databases">
        <title>The Triticum urartu genome reveals the dynamic nature of wheat genome evolution.</title>
        <authorList>
            <person name="Ling H."/>
            <person name="Ma B."/>
            <person name="Shi X."/>
            <person name="Liu H."/>
            <person name="Dong L."/>
            <person name="Sun H."/>
            <person name="Cao Y."/>
            <person name="Gao Q."/>
            <person name="Zheng S."/>
            <person name="Li Y."/>
            <person name="Yu Y."/>
            <person name="Du H."/>
            <person name="Qi M."/>
            <person name="Li Y."/>
            <person name="Yu H."/>
            <person name="Cui Y."/>
            <person name="Wang N."/>
            <person name="Chen C."/>
            <person name="Wu H."/>
            <person name="Zhao Y."/>
            <person name="Zhang J."/>
            <person name="Li Y."/>
            <person name="Zhou W."/>
            <person name="Zhang B."/>
            <person name="Hu W."/>
            <person name="Eijk M."/>
            <person name="Tang J."/>
            <person name="Witsenboer H."/>
            <person name="Zhao S."/>
            <person name="Li Z."/>
            <person name="Zhang A."/>
            <person name="Wang D."/>
            <person name="Liang C."/>
        </authorList>
    </citation>
    <scope>NUCLEOTIDE SEQUENCE [LARGE SCALE GENOMIC DNA]</scope>
    <source>
        <strain evidence="1">cv. G1812</strain>
    </source>
</reference>
<proteinExistence type="predicted"/>
<dbReference type="AlphaFoldDB" id="A0A8R7V6D3"/>
<reference evidence="1" key="3">
    <citation type="submission" date="2022-06" db="UniProtKB">
        <authorList>
            <consortium name="EnsemblPlants"/>
        </authorList>
    </citation>
    <scope>IDENTIFICATION</scope>
</reference>
<protein>
    <submittedName>
        <fullName evidence="1">Uncharacterized protein</fullName>
    </submittedName>
</protein>